<keyword evidence="3" id="KW-1185">Reference proteome</keyword>
<accession>A0A5P2B424</accession>
<feature type="region of interest" description="Disordered" evidence="1">
    <location>
        <begin position="174"/>
        <end position="210"/>
    </location>
</feature>
<evidence type="ECO:0000313" key="2">
    <source>
        <dbReference type="EMBL" id="QES25235.1"/>
    </source>
</evidence>
<protein>
    <submittedName>
        <fullName evidence="2">Gluconolaconase</fullName>
    </submittedName>
</protein>
<sequence length="644" mass="68934">MAEAKKNNVSTAHLGERYMRHPLTGRNLKELDVATKAPAILERDGEKLKRRAERKNPDGTDRYVHPTGFSLNKGRFQEFPEAEATAHERGWTAYMTVGVPLVEERADIAQPPPDVISKQTYVNRTDPVPTKWSHTVEFSISNTISWSLQGQVQLTFGAKVTASLQQQLQKSMAANQSQKTTLKNSKDNQGVDSESQSQSTSTTTATSTATGTGELSAQLMLGITASVSGSLTTAFKTSSTLSGEVGSRVDVLATQRRQVRRFDYAFPVSFGGWVALSYPEPVEVKETRPDGPQAKEPAYAQVIAWKLGETGGAQDTFDLTDEGRPFLQRGEAELVSTLAGVHEVFELEKLEFDGKLHPLHKASGAAQGSSRKPPVTLAEGLGTADGLALDRANRKAYVTDRYNGGRLLKVDLAADVRDGAGDRDGIEWVLVTPGQVNDVALDPAGNLAYLTDYSGKRLFTVDLTDRTAPPVVVAEGMHAYGVALDLPGRRAYVTDVEKGELIEYGLTGRPAERQRTWKVPRAAGVALAGGRAYVGQYDLGGLYEVDLTADGVTSRTVATGLGYSVRVALDGAGRAYVCDSAGGKVHEVVVADGEAKGRHRVVADGLGNVSGIGLDRDGGLIHVSNRQGRLLRISGVLPGAPAPS</sequence>
<dbReference type="SUPFAM" id="SSF75011">
    <property type="entry name" value="3-carboxy-cis,cis-mucoante lactonizing enzyme"/>
    <property type="match status" value="1"/>
</dbReference>
<dbReference type="Gene3D" id="2.170.15.10">
    <property type="entry name" value="Proaerolysin, chain A, domain 3"/>
    <property type="match status" value="1"/>
</dbReference>
<dbReference type="AlphaFoldDB" id="A0A5P2B424"/>
<reference evidence="2 3" key="1">
    <citation type="submission" date="2018-05" db="EMBL/GenBank/DDBJ databases">
        <title>Streptomyces venezuelae.</title>
        <authorList>
            <person name="Kim W."/>
            <person name="Lee N."/>
            <person name="Cho B.-K."/>
        </authorList>
    </citation>
    <scope>NUCLEOTIDE SEQUENCE [LARGE SCALE GENOMIC DNA]</scope>
    <source>
        <strain evidence="2 3">ATCC 14583</strain>
    </source>
</reference>
<feature type="compositionally biased region" description="Polar residues" evidence="1">
    <location>
        <begin position="174"/>
        <end position="192"/>
    </location>
</feature>
<dbReference type="EMBL" id="CP029193">
    <property type="protein sequence ID" value="QES25235.1"/>
    <property type="molecule type" value="Genomic_DNA"/>
</dbReference>
<dbReference type="OrthoDB" id="3413620at2"/>
<feature type="compositionally biased region" description="Low complexity" evidence="1">
    <location>
        <begin position="193"/>
        <end position="210"/>
    </location>
</feature>
<dbReference type="PANTHER" id="PTHR47197:SF3">
    <property type="entry name" value="DIHYDRO-HEME D1 DEHYDROGENASE"/>
    <property type="match status" value="1"/>
</dbReference>
<name>A0A5P2B424_STRVZ</name>
<dbReference type="InterPro" id="IPR051200">
    <property type="entry name" value="Host-pathogen_enzymatic-act"/>
</dbReference>
<gene>
    <name evidence="2" type="ORF">DEJ47_01075</name>
</gene>
<dbReference type="PANTHER" id="PTHR47197">
    <property type="entry name" value="PROTEIN NIRF"/>
    <property type="match status" value="1"/>
</dbReference>
<proteinExistence type="predicted"/>
<dbReference type="Gene3D" id="2.130.10.10">
    <property type="entry name" value="YVTN repeat-like/Quinoprotein amine dehydrogenase"/>
    <property type="match status" value="2"/>
</dbReference>
<evidence type="ECO:0000256" key="1">
    <source>
        <dbReference type="SAM" id="MobiDB-lite"/>
    </source>
</evidence>
<organism evidence="2 3">
    <name type="scientific">Streptomyces venezuelae</name>
    <dbReference type="NCBI Taxonomy" id="54571"/>
    <lineage>
        <taxon>Bacteria</taxon>
        <taxon>Bacillati</taxon>
        <taxon>Actinomycetota</taxon>
        <taxon>Actinomycetes</taxon>
        <taxon>Kitasatosporales</taxon>
        <taxon>Streptomycetaceae</taxon>
        <taxon>Streptomyces</taxon>
    </lineage>
</organism>
<dbReference type="InterPro" id="IPR015943">
    <property type="entry name" value="WD40/YVTN_repeat-like_dom_sf"/>
</dbReference>
<dbReference type="Proteomes" id="UP000323046">
    <property type="component" value="Chromosome"/>
</dbReference>
<dbReference type="RefSeq" id="WP_150164041.1">
    <property type="nucleotide sequence ID" value="NZ_CP029193.1"/>
</dbReference>
<evidence type="ECO:0000313" key="3">
    <source>
        <dbReference type="Proteomes" id="UP000323046"/>
    </source>
</evidence>